<evidence type="ECO:0000256" key="1">
    <source>
        <dbReference type="SAM" id="MobiDB-lite"/>
    </source>
</evidence>
<sequence length="51" mass="5688">MLVSQQKLKREEKIEVDEGSGSGSEEEEGKPTGVKRRLQRKEGEESDVGEV</sequence>
<name>A0A9D4S596_DREPO</name>
<accession>A0A9D4S596</accession>
<feature type="compositionally biased region" description="Acidic residues" evidence="1">
    <location>
        <begin position="14"/>
        <end position="28"/>
    </location>
</feature>
<protein>
    <submittedName>
        <fullName evidence="2">Uncharacterized protein</fullName>
    </submittedName>
</protein>
<reference evidence="2" key="2">
    <citation type="submission" date="2020-11" db="EMBL/GenBank/DDBJ databases">
        <authorList>
            <person name="McCartney M.A."/>
            <person name="Auch B."/>
            <person name="Kono T."/>
            <person name="Mallez S."/>
            <person name="Becker A."/>
            <person name="Gohl D.M."/>
            <person name="Silverstein K.A.T."/>
            <person name="Koren S."/>
            <person name="Bechman K.B."/>
            <person name="Herman A."/>
            <person name="Abrahante J.E."/>
            <person name="Garbe J."/>
        </authorList>
    </citation>
    <scope>NUCLEOTIDE SEQUENCE</scope>
    <source>
        <strain evidence="2">Duluth1</strain>
        <tissue evidence="2">Whole animal</tissue>
    </source>
</reference>
<proteinExistence type="predicted"/>
<feature type="region of interest" description="Disordered" evidence="1">
    <location>
        <begin position="1"/>
        <end position="51"/>
    </location>
</feature>
<evidence type="ECO:0000313" key="2">
    <source>
        <dbReference type="EMBL" id="KAH3891105.1"/>
    </source>
</evidence>
<dbReference type="EMBL" id="JAIWYP010000001">
    <property type="protein sequence ID" value="KAH3891105.1"/>
    <property type="molecule type" value="Genomic_DNA"/>
</dbReference>
<evidence type="ECO:0000313" key="3">
    <source>
        <dbReference type="Proteomes" id="UP000828390"/>
    </source>
</evidence>
<organism evidence="2 3">
    <name type="scientific">Dreissena polymorpha</name>
    <name type="common">Zebra mussel</name>
    <name type="synonym">Mytilus polymorpha</name>
    <dbReference type="NCBI Taxonomy" id="45954"/>
    <lineage>
        <taxon>Eukaryota</taxon>
        <taxon>Metazoa</taxon>
        <taxon>Spiralia</taxon>
        <taxon>Lophotrochozoa</taxon>
        <taxon>Mollusca</taxon>
        <taxon>Bivalvia</taxon>
        <taxon>Autobranchia</taxon>
        <taxon>Heteroconchia</taxon>
        <taxon>Euheterodonta</taxon>
        <taxon>Imparidentia</taxon>
        <taxon>Neoheterodontei</taxon>
        <taxon>Myida</taxon>
        <taxon>Dreissenoidea</taxon>
        <taxon>Dreissenidae</taxon>
        <taxon>Dreissena</taxon>
    </lineage>
</organism>
<reference evidence="2" key="1">
    <citation type="journal article" date="2019" name="bioRxiv">
        <title>The Genome of the Zebra Mussel, Dreissena polymorpha: A Resource for Invasive Species Research.</title>
        <authorList>
            <person name="McCartney M.A."/>
            <person name="Auch B."/>
            <person name="Kono T."/>
            <person name="Mallez S."/>
            <person name="Zhang Y."/>
            <person name="Obille A."/>
            <person name="Becker A."/>
            <person name="Abrahante J.E."/>
            <person name="Garbe J."/>
            <person name="Badalamenti J.P."/>
            <person name="Herman A."/>
            <person name="Mangelson H."/>
            <person name="Liachko I."/>
            <person name="Sullivan S."/>
            <person name="Sone E.D."/>
            <person name="Koren S."/>
            <person name="Silverstein K.A.T."/>
            <person name="Beckman K.B."/>
            <person name="Gohl D.M."/>
        </authorList>
    </citation>
    <scope>NUCLEOTIDE SEQUENCE</scope>
    <source>
        <strain evidence="2">Duluth1</strain>
        <tissue evidence="2">Whole animal</tissue>
    </source>
</reference>
<comment type="caution">
    <text evidence="2">The sequence shown here is derived from an EMBL/GenBank/DDBJ whole genome shotgun (WGS) entry which is preliminary data.</text>
</comment>
<dbReference type="AlphaFoldDB" id="A0A9D4S596"/>
<gene>
    <name evidence="2" type="ORF">DPMN_015194</name>
</gene>
<dbReference type="Proteomes" id="UP000828390">
    <property type="component" value="Unassembled WGS sequence"/>
</dbReference>
<keyword evidence="3" id="KW-1185">Reference proteome</keyword>